<dbReference type="InterPro" id="IPR001272">
    <property type="entry name" value="PEP_carboxykinase_ATP"/>
</dbReference>
<keyword evidence="10" id="KW-0963">Cytoplasm</keyword>
<evidence type="ECO:0000256" key="3">
    <source>
        <dbReference type="ARBA" id="ARBA00012363"/>
    </source>
</evidence>
<evidence type="ECO:0000313" key="12">
    <source>
        <dbReference type="Proteomes" id="UP000676565"/>
    </source>
</evidence>
<evidence type="ECO:0000256" key="5">
    <source>
        <dbReference type="ARBA" id="ARBA00022741"/>
    </source>
</evidence>
<reference evidence="11 12" key="1">
    <citation type="submission" date="2021-04" db="EMBL/GenBank/DDBJ databases">
        <authorList>
            <person name="Ivanova A."/>
        </authorList>
    </citation>
    <scope>NUCLEOTIDE SEQUENCE [LARGE SCALE GENOMIC DNA]</scope>
    <source>
        <strain evidence="11 12">G18</strain>
    </source>
</reference>
<comment type="catalytic activity">
    <reaction evidence="9 10">
        <text>oxaloacetate + ATP = phosphoenolpyruvate + ADP + CO2</text>
        <dbReference type="Rhea" id="RHEA:18617"/>
        <dbReference type="ChEBI" id="CHEBI:16452"/>
        <dbReference type="ChEBI" id="CHEBI:16526"/>
        <dbReference type="ChEBI" id="CHEBI:30616"/>
        <dbReference type="ChEBI" id="CHEBI:58702"/>
        <dbReference type="ChEBI" id="CHEBI:456216"/>
        <dbReference type="EC" id="4.1.1.49"/>
    </reaction>
</comment>
<feature type="binding site" evidence="10">
    <location>
        <position position="205"/>
    </location>
    <ligand>
        <name>Mn(2+)</name>
        <dbReference type="ChEBI" id="CHEBI:29035"/>
    </ligand>
</feature>
<proteinExistence type="inferred from homology"/>
<name>A0ABS5BTZ0_9BACT</name>
<keyword evidence="4 10" id="KW-0312">Gluconeogenesis</keyword>
<organism evidence="11 12">
    <name type="scientific">Gemmata palustris</name>
    <dbReference type="NCBI Taxonomy" id="2822762"/>
    <lineage>
        <taxon>Bacteria</taxon>
        <taxon>Pseudomonadati</taxon>
        <taxon>Planctomycetota</taxon>
        <taxon>Planctomycetia</taxon>
        <taxon>Gemmatales</taxon>
        <taxon>Gemmataceae</taxon>
        <taxon>Gemmata</taxon>
    </lineage>
</organism>
<keyword evidence="6 10" id="KW-0210">Decarboxylase</keyword>
<dbReference type="SUPFAM" id="SSF68923">
    <property type="entry name" value="PEP carboxykinase N-terminal domain"/>
    <property type="match status" value="1"/>
</dbReference>
<dbReference type="Gene3D" id="2.170.8.10">
    <property type="entry name" value="Phosphoenolpyruvate Carboxykinase, domain 2"/>
    <property type="match status" value="1"/>
</dbReference>
<comment type="cofactor">
    <cofactor evidence="10">
        <name>Mn(2+)</name>
        <dbReference type="ChEBI" id="CHEBI:29035"/>
    </cofactor>
    <text evidence="10">Binds 1 Mn(2+) ion per subunit.</text>
</comment>
<dbReference type="PANTHER" id="PTHR30031:SF0">
    <property type="entry name" value="PHOSPHOENOLPYRUVATE CARBOXYKINASE (ATP)"/>
    <property type="match status" value="1"/>
</dbReference>
<dbReference type="NCBIfam" id="NF006820">
    <property type="entry name" value="PRK09344.1-2"/>
    <property type="match status" value="1"/>
</dbReference>
<dbReference type="RefSeq" id="WP_210656003.1">
    <property type="nucleotide sequence ID" value="NZ_JAGKQQ010000001.1"/>
</dbReference>
<evidence type="ECO:0000256" key="2">
    <source>
        <dbReference type="ARBA" id="ARBA00006052"/>
    </source>
</evidence>
<keyword evidence="8 10" id="KW-0456">Lyase</keyword>
<keyword evidence="5 10" id="KW-0547">Nucleotide-binding</keyword>
<dbReference type="InterPro" id="IPR013035">
    <property type="entry name" value="PEP_carboxykinase_C"/>
</dbReference>
<evidence type="ECO:0000256" key="10">
    <source>
        <dbReference type="HAMAP-Rule" id="MF_00453"/>
    </source>
</evidence>
<dbReference type="Proteomes" id="UP000676565">
    <property type="component" value="Unassembled WGS sequence"/>
</dbReference>
<dbReference type="EC" id="4.1.1.49" evidence="3 10"/>
<comment type="function">
    <text evidence="10">Involved in the gluconeogenesis. Catalyzes the conversion of oxaloacetate (OAA) to phosphoenolpyruvate (PEP) through direct phosphoryl transfer between the nucleoside triphosphate and OAA.</text>
</comment>
<feature type="binding site" evidence="10">
    <location>
        <position position="261"/>
    </location>
    <ligand>
        <name>Mn(2+)</name>
        <dbReference type="ChEBI" id="CHEBI:29035"/>
    </ligand>
</feature>
<evidence type="ECO:0000256" key="8">
    <source>
        <dbReference type="ARBA" id="ARBA00023239"/>
    </source>
</evidence>
<dbReference type="CDD" id="cd00484">
    <property type="entry name" value="PEPCK_ATP"/>
    <property type="match status" value="1"/>
</dbReference>
<dbReference type="Gene3D" id="3.40.449.10">
    <property type="entry name" value="Phosphoenolpyruvate Carboxykinase, domain 1"/>
    <property type="match status" value="1"/>
</dbReference>
<protein>
    <recommendedName>
        <fullName evidence="3 10">Phosphoenolpyruvate carboxykinase (ATP)</fullName>
        <shortName evidence="10">PCK</shortName>
        <shortName evidence="10">PEP carboxykinase</shortName>
        <shortName evidence="10">PEPCK</shortName>
        <ecNumber evidence="3 10">4.1.1.49</ecNumber>
    </recommendedName>
</protein>
<dbReference type="Gene3D" id="3.90.228.20">
    <property type="match status" value="1"/>
</dbReference>
<feature type="binding site" evidence="10">
    <location>
        <position position="205"/>
    </location>
    <ligand>
        <name>ATP</name>
        <dbReference type="ChEBI" id="CHEBI:30616"/>
    </ligand>
</feature>
<comment type="subcellular location">
    <subcellularLocation>
        <location evidence="10">Cytoplasm</location>
    </subcellularLocation>
</comment>
<dbReference type="SUPFAM" id="SSF53795">
    <property type="entry name" value="PEP carboxykinase-like"/>
    <property type="match status" value="1"/>
</dbReference>
<feature type="binding site" evidence="10">
    <location>
        <position position="326"/>
    </location>
    <ligand>
        <name>substrate</name>
    </ligand>
</feature>
<dbReference type="Pfam" id="PF01293">
    <property type="entry name" value="PEPCK_ATP"/>
    <property type="match status" value="1"/>
</dbReference>
<evidence type="ECO:0000256" key="1">
    <source>
        <dbReference type="ARBA" id="ARBA00004742"/>
    </source>
</evidence>
<dbReference type="PANTHER" id="PTHR30031">
    <property type="entry name" value="PHOSPHOENOLPYRUVATE CARBOXYKINASE ATP"/>
    <property type="match status" value="1"/>
</dbReference>
<dbReference type="InterPro" id="IPR008210">
    <property type="entry name" value="PEP_carboxykinase_N"/>
</dbReference>
<gene>
    <name evidence="10 11" type="primary">pckA</name>
    <name evidence="11" type="ORF">J8F10_18125</name>
</gene>
<keyword evidence="12" id="KW-1185">Reference proteome</keyword>
<evidence type="ECO:0000313" key="11">
    <source>
        <dbReference type="EMBL" id="MBP3957183.1"/>
    </source>
</evidence>
<keyword evidence="10" id="KW-0479">Metal-binding</keyword>
<evidence type="ECO:0000256" key="9">
    <source>
        <dbReference type="ARBA" id="ARBA00047371"/>
    </source>
</evidence>
<comment type="pathway">
    <text evidence="1 10">Carbohydrate biosynthesis; gluconeogenesis.</text>
</comment>
<feature type="binding site" evidence="10">
    <location>
        <position position="451"/>
    </location>
    <ligand>
        <name>ATP</name>
        <dbReference type="ChEBI" id="CHEBI:30616"/>
    </ligand>
</feature>
<dbReference type="EMBL" id="JAGKQQ010000001">
    <property type="protein sequence ID" value="MBP3957183.1"/>
    <property type="molecule type" value="Genomic_DNA"/>
</dbReference>
<feature type="binding site" evidence="10">
    <location>
        <position position="199"/>
    </location>
    <ligand>
        <name>substrate</name>
    </ligand>
</feature>
<feature type="binding site" evidence="10">
    <location>
        <position position="65"/>
    </location>
    <ligand>
        <name>substrate</name>
    </ligand>
</feature>
<comment type="similarity">
    <text evidence="2 10">Belongs to the phosphoenolpyruvate carboxykinase (ATP) family.</text>
</comment>
<feature type="binding site" evidence="10">
    <location>
        <position position="326"/>
    </location>
    <ligand>
        <name>ATP</name>
        <dbReference type="ChEBI" id="CHEBI:30616"/>
    </ligand>
</feature>
<feature type="binding site" evidence="10">
    <location>
        <position position="289"/>
    </location>
    <ligand>
        <name>ATP</name>
        <dbReference type="ChEBI" id="CHEBI:30616"/>
    </ligand>
</feature>
<accession>A0ABS5BTZ0</accession>
<evidence type="ECO:0000256" key="4">
    <source>
        <dbReference type="ARBA" id="ARBA00022432"/>
    </source>
</evidence>
<dbReference type="NCBIfam" id="TIGR00224">
    <property type="entry name" value="pckA"/>
    <property type="match status" value="1"/>
</dbReference>
<feature type="binding site" evidence="10">
    <location>
        <position position="224"/>
    </location>
    <ligand>
        <name>Mn(2+)</name>
        <dbReference type="ChEBI" id="CHEBI:29035"/>
    </ligand>
</feature>
<dbReference type="PIRSF" id="PIRSF006294">
    <property type="entry name" value="PEP_crbxkin"/>
    <property type="match status" value="1"/>
</dbReference>
<dbReference type="GO" id="GO:0004612">
    <property type="term" value="F:phosphoenolpyruvate carboxykinase (ATP) activity"/>
    <property type="evidence" value="ECO:0007669"/>
    <property type="project" value="UniProtKB-EC"/>
</dbReference>
<evidence type="ECO:0000256" key="6">
    <source>
        <dbReference type="ARBA" id="ARBA00022793"/>
    </source>
</evidence>
<keyword evidence="7 10" id="KW-0067">ATP-binding</keyword>
<feature type="binding site" evidence="10">
    <location>
        <position position="224"/>
    </location>
    <ligand>
        <name>ATP</name>
        <dbReference type="ChEBI" id="CHEBI:30616"/>
    </ligand>
</feature>
<dbReference type="HAMAP" id="MF_00453">
    <property type="entry name" value="PEPCK_ATP"/>
    <property type="match status" value="1"/>
</dbReference>
<dbReference type="NCBIfam" id="NF006821">
    <property type="entry name" value="PRK09344.1-3"/>
    <property type="match status" value="1"/>
</dbReference>
<comment type="caution">
    <text evidence="11">The sequence shown here is derived from an EMBL/GenBank/DDBJ whole genome shotgun (WGS) entry which is preliminary data.</text>
</comment>
<evidence type="ECO:0000256" key="7">
    <source>
        <dbReference type="ARBA" id="ARBA00022840"/>
    </source>
</evidence>
<comment type="caution">
    <text evidence="10">Lacks conserved residue(s) required for the propagation of feature annotation.</text>
</comment>
<feature type="binding site" evidence="10">
    <location>
        <position position="205"/>
    </location>
    <ligand>
        <name>substrate</name>
    </ligand>
</feature>
<sequence length="521" mass="57060">MSSPVESALDESRTFDPAPLGIGHPGRVWANLSAAALTEHAVRREEALLTDLGAVAAYTGKRTGRSPKDKFTVREPLVADQIDWTANQPMAPETFARLRDLTRAYFQNRELFVFDGFAGADPEHRLPIRVVTEKAWHSLFARCLFLRPTPEQLQGFEPEWTILHACDFHADPARDGSKSETCLAISFEQKLVIACGTHYAGEIKKSVFTVMNYLLPQKGVLSMHCSANVGRGGDVALFFGLSGTGKTTLSADPERRLIGDDEHGWSGTGVFNIEGGCYAKTIKLSAAGEPQIWNALRFGCVLENVPIDPLSRVPDFDSKQYTENTRAAYPVDFIPGCELSGTGGHPKNVFFLTCDAFGVLPPLARLTPDQAVEYFLCGYTAKIPGTEVGVTEPAPEFSTCFAKPFLPLPPKRYASMLKEKLERHNAPVWLVNTGWTGGPFGVGKRMSLPHTRALLRAALTGELKDVPFSPDPVFNLAIPAACPGVPDTVLRPRDAWADKAAYDAKAKELAARFKSEFQKYT</sequence>
<feature type="binding site" evidence="10">
    <location>
        <begin position="240"/>
        <end position="248"/>
    </location>
    <ligand>
        <name>ATP</name>
        <dbReference type="ChEBI" id="CHEBI:30616"/>
    </ligand>
</feature>
<keyword evidence="10" id="KW-0464">Manganese</keyword>